<dbReference type="OrthoDB" id="5961at2759"/>
<dbReference type="HOGENOM" id="CLU_949942_0_0_1"/>
<reference evidence="4 5" key="1">
    <citation type="journal article" date="2011" name="Proc. Natl. Acad. Sci. U.S.A.">
        <title>Comparative genomics of xylose-fermenting fungi for enhanced biofuel production.</title>
        <authorList>
            <person name="Wohlbach D.J."/>
            <person name="Kuo A."/>
            <person name="Sato T.K."/>
            <person name="Potts K.M."/>
            <person name="Salamov A.A."/>
            <person name="LaButti K.M."/>
            <person name="Sun H."/>
            <person name="Clum A."/>
            <person name="Pangilinan J.L."/>
            <person name="Lindquist E.A."/>
            <person name="Lucas S."/>
            <person name="Lapidus A."/>
            <person name="Jin M."/>
            <person name="Gunawan C."/>
            <person name="Balan V."/>
            <person name="Dale B.E."/>
            <person name="Jeffries T.W."/>
            <person name="Zinkel R."/>
            <person name="Barry K.W."/>
            <person name="Grigoriev I.V."/>
            <person name="Gasch A.P."/>
        </authorList>
    </citation>
    <scope>NUCLEOTIDE SEQUENCE [LARGE SCALE GENOMIC DNA]</scope>
    <source>
        <strain evidence="4">ATCC 10573</strain>
        <strain evidence="5">ATCC 10573 / BCRC 21748 / CBS 615 / JCM 9827 / NBRC 10315 / NRRL Y-1498 / VKM Y-70</strain>
    </source>
</reference>
<dbReference type="Proteomes" id="UP000000707">
    <property type="component" value="Unassembled WGS sequence"/>
</dbReference>
<name>G3AW50_CANTC</name>
<keyword evidence="2" id="KW-0472">Membrane</keyword>
<dbReference type="Pfam" id="PF10104">
    <property type="entry name" value="Brr6_like_C_C"/>
    <property type="match status" value="1"/>
</dbReference>
<feature type="domain" description="Brl1/Brr6" evidence="3">
    <location>
        <begin position="109"/>
        <end position="242"/>
    </location>
</feature>
<dbReference type="AlphaFoldDB" id="G3AW50"/>
<keyword evidence="2" id="KW-1133">Transmembrane helix</keyword>
<keyword evidence="5" id="KW-1185">Reference proteome</keyword>
<dbReference type="KEGG" id="cten:18246389"/>
<sequence length="293" mass="33422">MDSFTTSLGSPAGDGIRSESTPKSILKKNSKTGLKSKVLFSPTKEVKNFKDYFDSTDDEIMNDSIQLNLNRRRVSRRGSHEDITTAVLDKDDENLIHRILTDSNIPYVLSLYLQLLFNILIVGLIAYFVVIFITTIRSDINNKLELYITDSLQEISKCSREYYRNRCNDDKVPPVLENQCTSWLKCMNRDPQLIGKSRITAETLADILNGFVKPISWKAMFFLLIAIFGSLVITNVAFNTYRKSTNVKLDQLESTIKKQNHLIDVLKSESRSGNYLEPQDLSISSPLQNRNYS</sequence>
<evidence type="ECO:0000256" key="2">
    <source>
        <dbReference type="SAM" id="Phobius"/>
    </source>
</evidence>
<evidence type="ECO:0000313" key="4">
    <source>
        <dbReference type="EMBL" id="EGV66768.1"/>
    </source>
</evidence>
<evidence type="ECO:0000256" key="1">
    <source>
        <dbReference type="SAM" id="MobiDB-lite"/>
    </source>
</evidence>
<dbReference type="GO" id="GO:0031965">
    <property type="term" value="C:nuclear membrane"/>
    <property type="evidence" value="ECO:0007669"/>
    <property type="project" value="InterPro"/>
</dbReference>
<protein>
    <recommendedName>
        <fullName evidence="3">Brl1/Brr6 domain-containing protein</fullName>
    </recommendedName>
</protein>
<dbReference type="InterPro" id="IPR040202">
    <property type="entry name" value="Brl1/Brr6"/>
</dbReference>
<feature type="region of interest" description="Disordered" evidence="1">
    <location>
        <begin position="1"/>
        <end position="28"/>
    </location>
</feature>
<dbReference type="GO" id="GO:0055088">
    <property type="term" value="P:lipid homeostasis"/>
    <property type="evidence" value="ECO:0007669"/>
    <property type="project" value="InterPro"/>
</dbReference>
<dbReference type="PANTHER" id="PTHR28136">
    <property type="entry name" value="NUCLEUS EXPORT PROTEIN BRR6"/>
    <property type="match status" value="1"/>
</dbReference>
<keyword evidence="2" id="KW-0812">Transmembrane</keyword>
<dbReference type="EMBL" id="GL996510">
    <property type="protein sequence ID" value="EGV66767.1"/>
    <property type="molecule type" value="Genomic_DNA"/>
</dbReference>
<dbReference type="InterPro" id="IPR018767">
    <property type="entry name" value="Brl1/Brr6_dom"/>
</dbReference>
<dbReference type="RefSeq" id="XP_006684026.1">
    <property type="nucleotide sequence ID" value="XM_006683963.1"/>
</dbReference>
<dbReference type="SMART" id="SM01042">
    <property type="entry name" value="Brr6_like_C_C"/>
    <property type="match status" value="1"/>
</dbReference>
<dbReference type="EMBL" id="GL996510">
    <property type="protein sequence ID" value="EGV66768.1"/>
    <property type="molecule type" value="Genomic_DNA"/>
</dbReference>
<gene>
    <name evidence="4" type="ORF">CANTEDRAFT_112181</name>
</gene>
<feature type="transmembrane region" description="Helical" evidence="2">
    <location>
        <begin position="219"/>
        <end position="238"/>
    </location>
</feature>
<dbReference type="GeneID" id="18246389"/>
<dbReference type="PANTHER" id="PTHR28136:SF1">
    <property type="entry name" value="NUCLEUS EXPORT PROTEIN BRL1"/>
    <property type="match status" value="1"/>
</dbReference>
<feature type="transmembrane region" description="Helical" evidence="2">
    <location>
        <begin position="115"/>
        <end position="136"/>
    </location>
</feature>
<dbReference type="GO" id="GO:0006998">
    <property type="term" value="P:nuclear envelope organization"/>
    <property type="evidence" value="ECO:0007669"/>
    <property type="project" value="InterPro"/>
</dbReference>
<evidence type="ECO:0000259" key="3">
    <source>
        <dbReference type="SMART" id="SM01042"/>
    </source>
</evidence>
<accession>G3AW50</accession>
<dbReference type="eggNOG" id="KOG4503">
    <property type="taxonomic scope" value="Eukaryota"/>
</dbReference>
<proteinExistence type="predicted"/>
<organism evidence="5">
    <name type="scientific">Candida tenuis (strain ATCC 10573 / BCRC 21748 / CBS 615 / JCM 9827 / NBRC 10315 / NRRL Y-1498 / VKM Y-70)</name>
    <name type="common">Yeast</name>
    <name type="synonym">Yamadazyma tenuis</name>
    <dbReference type="NCBI Taxonomy" id="590646"/>
    <lineage>
        <taxon>Eukaryota</taxon>
        <taxon>Fungi</taxon>
        <taxon>Dikarya</taxon>
        <taxon>Ascomycota</taxon>
        <taxon>Saccharomycotina</taxon>
        <taxon>Pichiomycetes</taxon>
        <taxon>Debaryomycetaceae</taxon>
        <taxon>Yamadazyma</taxon>
    </lineage>
</organism>
<evidence type="ECO:0000313" key="5">
    <source>
        <dbReference type="Proteomes" id="UP000000707"/>
    </source>
</evidence>